<evidence type="ECO:0000313" key="2">
    <source>
        <dbReference type="Proteomes" id="UP000217790"/>
    </source>
</evidence>
<evidence type="ECO:0000313" key="1">
    <source>
        <dbReference type="EMBL" id="PBK87994.1"/>
    </source>
</evidence>
<reference evidence="2" key="1">
    <citation type="journal article" date="2017" name="Nat. Ecol. Evol.">
        <title>Genome expansion and lineage-specific genetic innovations in the forest pathogenic fungi Armillaria.</title>
        <authorList>
            <person name="Sipos G."/>
            <person name="Prasanna A.N."/>
            <person name="Walter M.C."/>
            <person name="O'Connor E."/>
            <person name="Balint B."/>
            <person name="Krizsan K."/>
            <person name="Kiss B."/>
            <person name="Hess J."/>
            <person name="Varga T."/>
            <person name="Slot J."/>
            <person name="Riley R."/>
            <person name="Boka B."/>
            <person name="Rigling D."/>
            <person name="Barry K."/>
            <person name="Lee J."/>
            <person name="Mihaltcheva S."/>
            <person name="LaButti K."/>
            <person name="Lipzen A."/>
            <person name="Waldron R."/>
            <person name="Moloney N.M."/>
            <person name="Sperisen C."/>
            <person name="Kredics L."/>
            <person name="Vagvoelgyi C."/>
            <person name="Patrignani A."/>
            <person name="Fitzpatrick D."/>
            <person name="Nagy I."/>
            <person name="Doyle S."/>
            <person name="Anderson J.B."/>
            <person name="Grigoriev I.V."/>
            <person name="Gueldener U."/>
            <person name="Muensterkoetter M."/>
            <person name="Nagy L.G."/>
        </authorList>
    </citation>
    <scope>NUCLEOTIDE SEQUENCE [LARGE SCALE GENOMIC DNA]</scope>
    <source>
        <strain evidence="2">Ar21-2</strain>
    </source>
</reference>
<organism evidence="1 2">
    <name type="scientific">Armillaria gallica</name>
    <name type="common">Bulbous honey fungus</name>
    <name type="synonym">Armillaria bulbosa</name>
    <dbReference type="NCBI Taxonomy" id="47427"/>
    <lineage>
        <taxon>Eukaryota</taxon>
        <taxon>Fungi</taxon>
        <taxon>Dikarya</taxon>
        <taxon>Basidiomycota</taxon>
        <taxon>Agaricomycotina</taxon>
        <taxon>Agaricomycetes</taxon>
        <taxon>Agaricomycetidae</taxon>
        <taxon>Agaricales</taxon>
        <taxon>Marasmiineae</taxon>
        <taxon>Physalacriaceae</taxon>
        <taxon>Armillaria</taxon>
    </lineage>
</organism>
<dbReference type="AlphaFoldDB" id="A0A2H3D2L6"/>
<keyword evidence="2" id="KW-1185">Reference proteome</keyword>
<proteinExistence type="predicted"/>
<name>A0A2H3D2L6_ARMGA</name>
<gene>
    <name evidence="1" type="ORF">ARMGADRAFT_438685</name>
</gene>
<dbReference type="Proteomes" id="UP000217790">
    <property type="component" value="Unassembled WGS sequence"/>
</dbReference>
<sequence length="122" mass="14217">MFGLVRGKLLTGLKWIALPVGHCISVSYANWTVQTLRLSRRGRQKSRTSFSRRRFTRQLHRANNRVPGARELNRELDPCYQYSTYVFTNVPHEMSLLRETYATVRSKRYEPSWPQGCGPGRS</sequence>
<accession>A0A2H3D2L6</accession>
<dbReference type="EMBL" id="KZ293675">
    <property type="protein sequence ID" value="PBK87994.1"/>
    <property type="molecule type" value="Genomic_DNA"/>
</dbReference>
<protein>
    <submittedName>
        <fullName evidence="1">Uncharacterized protein</fullName>
    </submittedName>
</protein>
<dbReference type="InParanoid" id="A0A2H3D2L6"/>